<sequence>MMRLLFTLVSLTILSSTQCNKNYYPAMRDEVANLYKKIHPWSYIPWNIIDLPFLYKEPPQKTLPDFSSDEIYFDVGLGKRGSPFSLDIAKRREKPLLTKGLLLKKLELLAQRAHHLELPEDNDKRRQSLAHS</sequence>
<evidence type="ECO:0000313" key="3">
    <source>
        <dbReference type="Proteomes" id="UP001162480"/>
    </source>
</evidence>
<dbReference type="EMBL" id="OX597817">
    <property type="protein sequence ID" value="CAI9721878.1"/>
    <property type="molecule type" value="Genomic_DNA"/>
</dbReference>
<reference evidence="2" key="1">
    <citation type="submission" date="2023-08" db="EMBL/GenBank/DDBJ databases">
        <authorList>
            <person name="Alioto T."/>
            <person name="Alioto T."/>
            <person name="Gomez Garrido J."/>
        </authorList>
    </citation>
    <scope>NUCLEOTIDE SEQUENCE</scope>
</reference>
<name>A0AA36AT93_OCTVU</name>
<dbReference type="Proteomes" id="UP001162480">
    <property type="component" value="Chromosome 4"/>
</dbReference>
<organism evidence="2 3">
    <name type="scientific">Octopus vulgaris</name>
    <name type="common">Common octopus</name>
    <dbReference type="NCBI Taxonomy" id="6645"/>
    <lineage>
        <taxon>Eukaryota</taxon>
        <taxon>Metazoa</taxon>
        <taxon>Spiralia</taxon>
        <taxon>Lophotrochozoa</taxon>
        <taxon>Mollusca</taxon>
        <taxon>Cephalopoda</taxon>
        <taxon>Coleoidea</taxon>
        <taxon>Octopodiformes</taxon>
        <taxon>Octopoda</taxon>
        <taxon>Incirrata</taxon>
        <taxon>Octopodidae</taxon>
        <taxon>Octopus</taxon>
    </lineage>
</organism>
<keyword evidence="3" id="KW-1185">Reference proteome</keyword>
<accession>A0AA36AT93</accession>
<dbReference type="AlphaFoldDB" id="A0AA36AT93"/>
<feature type="chain" id="PRO_5041347563" evidence="1">
    <location>
        <begin position="20"/>
        <end position="132"/>
    </location>
</feature>
<feature type="signal peptide" evidence="1">
    <location>
        <begin position="1"/>
        <end position="19"/>
    </location>
</feature>
<keyword evidence="1" id="KW-0732">Signal</keyword>
<protein>
    <submittedName>
        <fullName evidence="2">Uncharacterized protein</fullName>
    </submittedName>
</protein>
<proteinExistence type="predicted"/>
<evidence type="ECO:0000313" key="2">
    <source>
        <dbReference type="EMBL" id="CAI9721878.1"/>
    </source>
</evidence>
<evidence type="ECO:0000256" key="1">
    <source>
        <dbReference type="SAM" id="SignalP"/>
    </source>
</evidence>
<gene>
    <name evidence="2" type="ORF">OCTVUL_1B013297</name>
</gene>